<protein>
    <submittedName>
        <fullName evidence="1">Uncharacterized protein</fullName>
    </submittedName>
</protein>
<dbReference type="EMBL" id="AHMU02000065">
    <property type="protein sequence ID" value="EMN20745.1"/>
    <property type="molecule type" value="Genomic_DNA"/>
</dbReference>
<comment type="caution">
    <text evidence="1">The sequence shown here is derived from an EMBL/GenBank/DDBJ whole genome shotgun (WGS) entry which is preliminary data.</text>
</comment>
<evidence type="ECO:0000313" key="1">
    <source>
        <dbReference type="EMBL" id="EMN20745.1"/>
    </source>
</evidence>
<dbReference type="Proteomes" id="UP000012106">
    <property type="component" value="Unassembled WGS sequence"/>
</dbReference>
<gene>
    <name evidence="1" type="ORF">LEP1GSC063_2893</name>
</gene>
<organism evidence="1 2">
    <name type="scientific">Leptospira santarosai serovar Arenal str. MAVJ 401</name>
    <dbReference type="NCBI Taxonomy" id="1049976"/>
    <lineage>
        <taxon>Bacteria</taxon>
        <taxon>Pseudomonadati</taxon>
        <taxon>Spirochaetota</taxon>
        <taxon>Spirochaetia</taxon>
        <taxon>Leptospirales</taxon>
        <taxon>Leptospiraceae</taxon>
        <taxon>Leptospira</taxon>
    </lineage>
</organism>
<sequence>MYRTAALINTEVFTIIVGKKENIDRICLGFRLEFSGKLIRQHKKV</sequence>
<name>M6JMD0_9LEPT</name>
<reference evidence="1 2" key="1">
    <citation type="submission" date="2013-01" db="EMBL/GenBank/DDBJ databases">
        <authorList>
            <person name="Harkins D.M."/>
            <person name="Durkin A.S."/>
            <person name="Brinkac L.M."/>
            <person name="Haft D.H."/>
            <person name="Selengut J.D."/>
            <person name="Sanka R."/>
            <person name="DePew J."/>
            <person name="Purushe J."/>
            <person name="Hartskeerl R.A."/>
            <person name="Ahmed A."/>
            <person name="van der Linden H."/>
            <person name="Goris M.G.A."/>
            <person name="Vinetz J.M."/>
            <person name="Sutton G.G."/>
            <person name="Nierman W.C."/>
            <person name="Fouts D.E."/>
        </authorList>
    </citation>
    <scope>NUCLEOTIDE SEQUENCE [LARGE SCALE GENOMIC DNA]</scope>
    <source>
        <strain evidence="1 2">MAVJ 401</strain>
    </source>
</reference>
<proteinExistence type="predicted"/>
<evidence type="ECO:0000313" key="2">
    <source>
        <dbReference type="Proteomes" id="UP000012106"/>
    </source>
</evidence>
<dbReference type="AlphaFoldDB" id="M6JMD0"/>
<accession>M6JMD0</accession>